<dbReference type="KEGG" id="pur:AOC03_01635"/>
<organism evidence="2 3">
    <name type="scientific">Psychrobacter urativorans</name>
    <dbReference type="NCBI Taxonomy" id="45610"/>
    <lineage>
        <taxon>Bacteria</taxon>
        <taxon>Pseudomonadati</taxon>
        <taxon>Pseudomonadota</taxon>
        <taxon>Gammaproteobacteria</taxon>
        <taxon>Moraxellales</taxon>
        <taxon>Moraxellaceae</taxon>
        <taxon>Psychrobacter</taxon>
    </lineage>
</organism>
<keyword evidence="3" id="KW-1185">Reference proteome</keyword>
<proteinExistence type="predicted"/>
<evidence type="ECO:0008006" key="4">
    <source>
        <dbReference type="Google" id="ProtNLM"/>
    </source>
</evidence>
<dbReference type="Proteomes" id="UP000059847">
    <property type="component" value="Chromosome"/>
</dbReference>
<dbReference type="RefSeq" id="WP_062533306.1">
    <property type="nucleotide sequence ID" value="NZ_CP012678.1"/>
</dbReference>
<protein>
    <recommendedName>
        <fullName evidence="4">DUF3828 domain-containing protein</fullName>
    </recommendedName>
</protein>
<evidence type="ECO:0000313" key="3">
    <source>
        <dbReference type="Proteomes" id="UP000059847"/>
    </source>
</evidence>
<name>A0A0M4SW22_9GAMM</name>
<reference evidence="2 3" key="1">
    <citation type="submission" date="2015-09" db="EMBL/GenBank/DDBJ databases">
        <title>Complete genome of Psychrobacter urativorans R10.10B.</title>
        <authorList>
            <person name="See-Too W.S."/>
            <person name="Chan K.G."/>
        </authorList>
    </citation>
    <scope>NUCLEOTIDE SEQUENCE [LARGE SCALE GENOMIC DNA]</scope>
    <source>
        <strain evidence="2 3">R10.10B</strain>
    </source>
</reference>
<sequence length="162" mass="18306">MKPIPLFIVLLVLGLTTRVAIADNVATKQAVSVADSQTQKIATIKKMYQQDIDNEGQDYPVVLQQYASKDLQAAMQREQDYFKREQTSCNIGYDVLWDSQDPDYEQEKQFSVTEQGLVQVSLAQGSIVNYELACDDKECLVHDMIVDKNGTSLKKYLNEACQ</sequence>
<evidence type="ECO:0000256" key="1">
    <source>
        <dbReference type="SAM" id="SignalP"/>
    </source>
</evidence>
<dbReference type="AlphaFoldDB" id="A0A0M4SW22"/>
<evidence type="ECO:0000313" key="2">
    <source>
        <dbReference type="EMBL" id="ALF58910.1"/>
    </source>
</evidence>
<accession>A0A0M4SW22</accession>
<feature type="signal peptide" evidence="1">
    <location>
        <begin position="1"/>
        <end position="22"/>
    </location>
</feature>
<dbReference type="OrthoDB" id="6697078at2"/>
<keyword evidence="1" id="KW-0732">Signal</keyword>
<dbReference type="Gene3D" id="3.10.450.50">
    <property type="match status" value="1"/>
</dbReference>
<feature type="chain" id="PRO_5005801824" description="DUF3828 domain-containing protein" evidence="1">
    <location>
        <begin position="23"/>
        <end position="162"/>
    </location>
</feature>
<gene>
    <name evidence="2" type="ORF">AOC03_01635</name>
</gene>
<dbReference type="EMBL" id="CP012678">
    <property type="protein sequence ID" value="ALF58910.1"/>
    <property type="molecule type" value="Genomic_DNA"/>
</dbReference>